<evidence type="ECO:0000256" key="1">
    <source>
        <dbReference type="ARBA" id="ARBA00022443"/>
    </source>
</evidence>
<dbReference type="InterPro" id="IPR001452">
    <property type="entry name" value="SH3_domain"/>
</dbReference>
<gene>
    <name evidence="5" type="ORF">GOODEAATRI_020252</name>
</gene>
<sequence>CAVLYSYKPRRPEELELRKGEMVGVYGKFKEGWLRGLSLRTGKVGILPSNYITPVLRTSARLLETKAANPFSQHNTVSGKKPTPAKNPTVVLALDRVGVDGTKFSTGQVSSVPNGAQHAVSSSGAAKPSFYGTSQGWDTVRRSFNPHRASTRPSRMSSYNVPSNSQPFAQVQASGYSPALQRKRNSSFPSNSKPYGWMTEPAAPSAAAIMKDWDFGASHEAVFQHQRQSAPNAPQSILVKPDTQKNSTDKVHPDCRPGLLPLEVWAPSLTMGRDGPGILLKDGKGSVLRKGFEMTTSDLNSNPQKPFHSQPSLSALSAQFSPIRVTTTQLAQTDSELSLLQGEVVLVHKPRPDGRILLTQESSGQTGIFHNTILQALERLS</sequence>
<dbReference type="InterPro" id="IPR036028">
    <property type="entry name" value="SH3-like_dom_sf"/>
</dbReference>
<evidence type="ECO:0000313" key="5">
    <source>
        <dbReference type="EMBL" id="MEQ2168972.1"/>
    </source>
</evidence>
<feature type="compositionally biased region" description="Polar residues" evidence="3">
    <location>
        <begin position="105"/>
        <end position="124"/>
    </location>
</feature>
<protein>
    <recommendedName>
        <fullName evidence="4">SH3 domain-containing protein</fullName>
    </recommendedName>
</protein>
<dbReference type="InterPro" id="IPR050384">
    <property type="entry name" value="Endophilin_SH3RF"/>
</dbReference>
<dbReference type="PANTHER" id="PTHR14167:SF84">
    <property type="entry name" value="E3 UBIQUITIN-PROTEIN LIGASE SH3RF2 ISOFORM X1"/>
    <property type="match status" value="1"/>
</dbReference>
<dbReference type="EMBL" id="JAHRIO010031857">
    <property type="protein sequence ID" value="MEQ2168972.1"/>
    <property type="molecule type" value="Genomic_DNA"/>
</dbReference>
<dbReference type="PANTHER" id="PTHR14167">
    <property type="entry name" value="SH3 DOMAIN-CONTAINING"/>
    <property type="match status" value="1"/>
</dbReference>
<dbReference type="Gene3D" id="2.30.30.40">
    <property type="entry name" value="SH3 Domains"/>
    <property type="match status" value="2"/>
</dbReference>
<comment type="caution">
    <text evidence="5">The sequence shown here is derived from an EMBL/GenBank/DDBJ whole genome shotgun (WGS) entry which is preliminary data.</text>
</comment>
<keyword evidence="1 2" id="KW-0728">SH3 domain</keyword>
<evidence type="ECO:0000259" key="4">
    <source>
        <dbReference type="PROSITE" id="PS50002"/>
    </source>
</evidence>
<keyword evidence="6" id="KW-1185">Reference proteome</keyword>
<dbReference type="Pfam" id="PF14604">
    <property type="entry name" value="SH3_9"/>
    <property type="match status" value="1"/>
</dbReference>
<evidence type="ECO:0000313" key="6">
    <source>
        <dbReference type="Proteomes" id="UP001476798"/>
    </source>
</evidence>
<dbReference type="SMART" id="SM00326">
    <property type="entry name" value="SH3"/>
    <property type="match status" value="1"/>
</dbReference>
<evidence type="ECO:0000256" key="2">
    <source>
        <dbReference type="PROSITE-ProRule" id="PRU00192"/>
    </source>
</evidence>
<reference evidence="5 6" key="1">
    <citation type="submission" date="2021-06" db="EMBL/GenBank/DDBJ databases">
        <authorList>
            <person name="Palmer J.M."/>
        </authorList>
    </citation>
    <scope>NUCLEOTIDE SEQUENCE [LARGE SCALE GENOMIC DNA]</scope>
    <source>
        <strain evidence="5 6">GA_2019</strain>
        <tissue evidence="5">Muscle</tissue>
    </source>
</reference>
<feature type="compositionally biased region" description="Polar residues" evidence="3">
    <location>
        <begin position="225"/>
        <end position="235"/>
    </location>
</feature>
<organism evidence="5 6">
    <name type="scientific">Goodea atripinnis</name>
    <dbReference type="NCBI Taxonomy" id="208336"/>
    <lineage>
        <taxon>Eukaryota</taxon>
        <taxon>Metazoa</taxon>
        <taxon>Chordata</taxon>
        <taxon>Craniata</taxon>
        <taxon>Vertebrata</taxon>
        <taxon>Euteleostomi</taxon>
        <taxon>Actinopterygii</taxon>
        <taxon>Neopterygii</taxon>
        <taxon>Teleostei</taxon>
        <taxon>Neoteleostei</taxon>
        <taxon>Acanthomorphata</taxon>
        <taxon>Ovalentaria</taxon>
        <taxon>Atherinomorphae</taxon>
        <taxon>Cyprinodontiformes</taxon>
        <taxon>Goodeidae</taxon>
        <taxon>Goodea</taxon>
    </lineage>
</organism>
<dbReference type="Proteomes" id="UP001476798">
    <property type="component" value="Unassembled WGS sequence"/>
</dbReference>
<feature type="domain" description="SH3" evidence="4">
    <location>
        <begin position="1"/>
        <end position="57"/>
    </location>
</feature>
<dbReference type="SUPFAM" id="SSF50044">
    <property type="entry name" value="SH3-domain"/>
    <property type="match status" value="2"/>
</dbReference>
<accession>A0ABV0NFG5</accession>
<proteinExistence type="predicted"/>
<feature type="region of interest" description="Disordered" evidence="3">
    <location>
        <begin position="176"/>
        <end position="195"/>
    </location>
</feature>
<feature type="region of interest" description="Disordered" evidence="3">
    <location>
        <begin position="105"/>
        <end position="127"/>
    </location>
</feature>
<feature type="non-terminal residue" evidence="5">
    <location>
        <position position="1"/>
    </location>
</feature>
<feature type="region of interest" description="Disordered" evidence="3">
    <location>
        <begin position="221"/>
        <end position="255"/>
    </location>
</feature>
<dbReference type="PROSITE" id="PS50002">
    <property type="entry name" value="SH3"/>
    <property type="match status" value="1"/>
</dbReference>
<name>A0ABV0NFG5_9TELE</name>
<evidence type="ECO:0000256" key="3">
    <source>
        <dbReference type="SAM" id="MobiDB-lite"/>
    </source>
</evidence>